<dbReference type="EnsemblMetazoa" id="SMAR004930-RA">
    <property type="protein sequence ID" value="SMAR004930-PA"/>
    <property type="gene ID" value="SMAR004930"/>
</dbReference>
<keyword evidence="1" id="KW-0175">Coiled coil</keyword>
<dbReference type="PhylomeDB" id="T1IUU9"/>
<dbReference type="AlphaFoldDB" id="T1IUU9"/>
<feature type="compositionally biased region" description="Polar residues" evidence="2">
    <location>
        <begin position="310"/>
        <end position="325"/>
    </location>
</feature>
<dbReference type="PANTHER" id="PTHR47331:SF1">
    <property type="entry name" value="GAG-LIKE PROTEIN"/>
    <property type="match status" value="1"/>
</dbReference>
<dbReference type="HOGENOM" id="CLU_517119_0_0_1"/>
<feature type="region of interest" description="Disordered" evidence="2">
    <location>
        <begin position="310"/>
        <end position="345"/>
    </location>
</feature>
<accession>T1IUU9</accession>
<evidence type="ECO:0008006" key="5">
    <source>
        <dbReference type="Google" id="ProtNLM"/>
    </source>
</evidence>
<dbReference type="STRING" id="126957.T1IUU9"/>
<keyword evidence="4" id="KW-1185">Reference proteome</keyword>
<name>T1IUU9_STRMM</name>
<dbReference type="OMA" id="LCIEREP"/>
<dbReference type="EMBL" id="AFFK01019625">
    <property type="status" value="NOT_ANNOTATED_CDS"/>
    <property type="molecule type" value="Genomic_DNA"/>
</dbReference>
<evidence type="ECO:0000256" key="1">
    <source>
        <dbReference type="SAM" id="Coils"/>
    </source>
</evidence>
<evidence type="ECO:0000256" key="2">
    <source>
        <dbReference type="SAM" id="MobiDB-lite"/>
    </source>
</evidence>
<sequence>MVRNYELKRRAFTTAVRASETLMATVTGSLTAIQIVPKDTLTIWNDQLDTKMQRVNKAFDIVMDLAKTEIEVDENTNELDALEEHLVTVRNSIKNYINLHYALAPNPNPTNHITNLPAPVPNVQPMIKRKALEVPTFDGKRPEDWTSFWKTFGVQYGDDPTLNNEHKLLHLRNYLVGEALDDIRALEITAQNYTNAVARLNKKYGDKIILENRFLHSLTILPAVKDDRDYQGLQKLHRYVEINIENLNNIGVVLDEYKRTLFPALAAALPRGLIQEYDRTNNGERSVALLMSWLQEFVVKEAKYEMMTNPSNHSISTVKPNQPNNMKKGSDKKKKFEKRGKSNRESSLAVMSVTIKMCQFCNSKQHDRKICPLTPEERREKLKTKNICFKCLGRIPHKTDECRTKMKCYRCGGEHHTYLCIEREPAKENQEKISHSSAVIAKKEPEFEFLKVTMAKIHGKKESTTGVVFFDGGSQRTFIRSDIARKLQLKQVGSEKLNLEVFKQDPAAEVCRKVESAYNQQPTRPKQ</sequence>
<feature type="coiled-coil region" evidence="1">
    <location>
        <begin position="65"/>
        <end position="92"/>
    </location>
</feature>
<dbReference type="PANTHER" id="PTHR47331">
    <property type="entry name" value="PHD-TYPE DOMAIN-CONTAINING PROTEIN"/>
    <property type="match status" value="1"/>
</dbReference>
<dbReference type="Pfam" id="PF03564">
    <property type="entry name" value="DUF1759"/>
    <property type="match status" value="1"/>
</dbReference>
<reference evidence="3" key="2">
    <citation type="submission" date="2015-02" db="UniProtKB">
        <authorList>
            <consortium name="EnsemblMetazoa"/>
        </authorList>
    </citation>
    <scope>IDENTIFICATION</scope>
</reference>
<protein>
    <recommendedName>
        <fullName evidence="5">Peptidase aspartic putative domain-containing protein</fullName>
    </recommendedName>
</protein>
<proteinExistence type="predicted"/>
<organism evidence="3 4">
    <name type="scientific">Strigamia maritima</name>
    <name type="common">European centipede</name>
    <name type="synonym">Geophilus maritimus</name>
    <dbReference type="NCBI Taxonomy" id="126957"/>
    <lineage>
        <taxon>Eukaryota</taxon>
        <taxon>Metazoa</taxon>
        <taxon>Ecdysozoa</taxon>
        <taxon>Arthropoda</taxon>
        <taxon>Myriapoda</taxon>
        <taxon>Chilopoda</taxon>
        <taxon>Pleurostigmophora</taxon>
        <taxon>Geophilomorpha</taxon>
        <taxon>Linotaeniidae</taxon>
        <taxon>Strigamia</taxon>
    </lineage>
</organism>
<evidence type="ECO:0000313" key="3">
    <source>
        <dbReference type="EnsemblMetazoa" id="SMAR004930-PA"/>
    </source>
</evidence>
<dbReference type="eggNOG" id="KOG0017">
    <property type="taxonomic scope" value="Eukaryota"/>
</dbReference>
<dbReference type="InterPro" id="IPR005312">
    <property type="entry name" value="DUF1759"/>
</dbReference>
<evidence type="ECO:0000313" key="4">
    <source>
        <dbReference type="Proteomes" id="UP000014500"/>
    </source>
</evidence>
<dbReference type="Proteomes" id="UP000014500">
    <property type="component" value="Unassembled WGS sequence"/>
</dbReference>
<reference evidence="4" key="1">
    <citation type="submission" date="2011-05" db="EMBL/GenBank/DDBJ databases">
        <authorList>
            <person name="Richards S.R."/>
            <person name="Qu J."/>
            <person name="Jiang H."/>
            <person name="Jhangiani S.N."/>
            <person name="Agravi P."/>
            <person name="Goodspeed R."/>
            <person name="Gross S."/>
            <person name="Mandapat C."/>
            <person name="Jackson L."/>
            <person name="Mathew T."/>
            <person name="Pu L."/>
            <person name="Thornton R."/>
            <person name="Saada N."/>
            <person name="Wilczek-Boney K.B."/>
            <person name="Lee S."/>
            <person name="Kovar C."/>
            <person name="Wu Y."/>
            <person name="Scherer S.E."/>
            <person name="Worley K.C."/>
            <person name="Muzny D.M."/>
            <person name="Gibbs R."/>
        </authorList>
    </citation>
    <scope>NUCLEOTIDE SEQUENCE</scope>
    <source>
        <strain evidence="4">Brora</strain>
    </source>
</reference>